<evidence type="ECO:0000256" key="2">
    <source>
        <dbReference type="ARBA" id="ARBA00008226"/>
    </source>
</evidence>
<evidence type="ECO:0000256" key="4">
    <source>
        <dbReference type="ARBA" id="ARBA00012829"/>
    </source>
</evidence>
<dbReference type="eggNOG" id="KOG2298">
    <property type="taxonomic scope" value="Eukaryota"/>
</dbReference>
<evidence type="ECO:0000256" key="15">
    <source>
        <dbReference type="ARBA" id="ARBA00049523"/>
    </source>
</evidence>
<dbReference type="OMA" id="MEMQYFV"/>
<evidence type="ECO:0000256" key="5">
    <source>
        <dbReference type="ARBA" id="ARBA00019404"/>
    </source>
</evidence>
<dbReference type="PANTHER" id="PTHR10745">
    <property type="entry name" value="GLYCYL-TRNA SYNTHETASE/DNA POLYMERASE SUBUNIT GAMMA-2"/>
    <property type="match status" value="1"/>
</dbReference>
<dbReference type="Pfam" id="PF00458">
    <property type="entry name" value="WHEP-TRS"/>
    <property type="match status" value="1"/>
</dbReference>
<evidence type="ECO:0000256" key="16">
    <source>
        <dbReference type="ARBA" id="ARBA00078924"/>
    </source>
</evidence>
<dbReference type="GO" id="GO:0070150">
    <property type="term" value="P:mitochondrial glycyl-tRNA aminoacylation"/>
    <property type="evidence" value="ECO:0007669"/>
    <property type="project" value="TreeGrafter"/>
</dbReference>
<comment type="similarity">
    <text evidence="2">Belongs to the class-II aminoacyl-tRNA synthetase family.</text>
</comment>
<dbReference type="SMART" id="SM00991">
    <property type="entry name" value="WHEP-TRS"/>
    <property type="match status" value="1"/>
</dbReference>
<dbReference type="PROSITE" id="PS51185">
    <property type="entry name" value="WHEP_TRS_2"/>
    <property type="match status" value="1"/>
</dbReference>
<dbReference type="NCBIfam" id="TIGR00389">
    <property type="entry name" value="glyS_dimeric"/>
    <property type="match status" value="1"/>
</dbReference>
<evidence type="ECO:0000259" key="17">
    <source>
        <dbReference type="PROSITE" id="PS50862"/>
    </source>
</evidence>
<dbReference type="EMBL" id="JH431827">
    <property type="status" value="NOT_ANNOTATED_CDS"/>
    <property type="molecule type" value="Genomic_DNA"/>
</dbReference>
<dbReference type="SUPFAM" id="SSF47060">
    <property type="entry name" value="S15/NS1 RNA-binding domain"/>
    <property type="match status" value="1"/>
</dbReference>
<evidence type="ECO:0000256" key="12">
    <source>
        <dbReference type="ARBA" id="ARBA00023146"/>
    </source>
</evidence>
<evidence type="ECO:0000256" key="8">
    <source>
        <dbReference type="ARBA" id="ARBA00022679"/>
    </source>
</evidence>
<evidence type="ECO:0000313" key="20">
    <source>
        <dbReference type="Proteomes" id="UP000014500"/>
    </source>
</evidence>
<dbReference type="Gene3D" id="3.30.930.10">
    <property type="entry name" value="Bira Bifunctional Protein, Domain 2"/>
    <property type="match status" value="1"/>
</dbReference>
<dbReference type="InterPro" id="IPR036621">
    <property type="entry name" value="Anticodon-bd_dom_sf"/>
</dbReference>
<dbReference type="NCBIfam" id="NF003211">
    <property type="entry name" value="PRK04173.1"/>
    <property type="match status" value="1"/>
</dbReference>
<dbReference type="InterPro" id="IPR045864">
    <property type="entry name" value="aa-tRNA-synth_II/BPL/LPL"/>
</dbReference>
<evidence type="ECO:0000256" key="13">
    <source>
        <dbReference type="ARBA" id="ARBA00030057"/>
    </source>
</evidence>
<organism evidence="19 20">
    <name type="scientific">Strigamia maritima</name>
    <name type="common">European centipede</name>
    <name type="synonym">Geophilus maritimus</name>
    <dbReference type="NCBI Taxonomy" id="126957"/>
    <lineage>
        <taxon>Eukaryota</taxon>
        <taxon>Metazoa</taxon>
        <taxon>Ecdysozoa</taxon>
        <taxon>Arthropoda</taxon>
        <taxon>Myriapoda</taxon>
        <taxon>Chilopoda</taxon>
        <taxon>Pleurostigmophora</taxon>
        <taxon>Geophilomorpha</taxon>
        <taxon>Linotaeniidae</taxon>
        <taxon>Strigamia</taxon>
    </lineage>
</organism>
<dbReference type="Gene3D" id="3.40.50.800">
    <property type="entry name" value="Anticodon-binding domain"/>
    <property type="match status" value="1"/>
</dbReference>
<name>T1J3J4_STRMM</name>
<dbReference type="GO" id="GO:0005739">
    <property type="term" value="C:mitochondrion"/>
    <property type="evidence" value="ECO:0007669"/>
    <property type="project" value="TreeGrafter"/>
</dbReference>
<dbReference type="CDD" id="cd00935">
    <property type="entry name" value="GlyRS_RNA"/>
    <property type="match status" value="1"/>
</dbReference>
<dbReference type="GO" id="GO:0005524">
    <property type="term" value="F:ATP binding"/>
    <property type="evidence" value="ECO:0007669"/>
    <property type="project" value="UniProtKB-KW"/>
</dbReference>
<reference evidence="20" key="1">
    <citation type="submission" date="2011-05" db="EMBL/GenBank/DDBJ databases">
        <authorList>
            <person name="Richards S.R."/>
            <person name="Qu J."/>
            <person name="Jiang H."/>
            <person name="Jhangiani S.N."/>
            <person name="Agravi P."/>
            <person name="Goodspeed R."/>
            <person name="Gross S."/>
            <person name="Mandapat C."/>
            <person name="Jackson L."/>
            <person name="Mathew T."/>
            <person name="Pu L."/>
            <person name="Thornton R."/>
            <person name="Saada N."/>
            <person name="Wilczek-Boney K.B."/>
            <person name="Lee S."/>
            <person name="Kovar C."/>
            <person name="Wu Y."/>
            <person name="Scherer S.E."/>
            <person name="Worley K.C."/>
            <person name="Muzny D.M."/>
            <person name="Gibbs R."/>
        </authorList>
    </citation>
    <scope>NUCLEOTIDE SEQUENCE</scope>
    <source>
        <strain evidence="20">Brora</strain>
    </source>
</reference>
<evidence type="ECO:0000256" key="7">
    <source>
        <dbReference type="ARBA" id="ARBA00022598"/>
    </source>
</evidence>
<evidence type="ECO:0000256" key="11">
    <source>
        <dbReference type="ARBA" id="ARBA00022917"/>
    </source>
</evidence>
<dbReference type="PRINTS" id="PR01043">
    <property type="entry name" value="TRNASYNTHGLY"/>
</dbReference>
<dbReference type="Gene3D" id="1.10.287.10">
    <property type="entry name" value="S15/NS1, RNA-binding"/>
    <property type="match status" value="1"/>
</dbReference>
<sequence length="731" mass="83076">MLREIFNCISKFKLQFAIRCVSSTNKVCYPLSAEWGSKKTKNLTSVYPVDDMANAEVEAVLAPFRKSVKEQGDYVRKLKHDEAPEIDIKKAVNELKSRKKLLEDKEASLITDGDKFDRSRMEDLLKRRFFYVQSFEIYGGIAGLFDFGPMGSAAQSNLLSAWRNFFVLEEQMLEMTCSVLTPETVLKTSGHAARFADLMVKDLKTGECFRLDHLIKEHLEKLLSNQKITDEEKTEYENVTVKLDDMTKEEMNACLQKYNVKSPVTGNNLSEAIEFNLMFSTSIGPSGLVKGFLRPETAQGIFVNFKRLLDFNQGRLPFAASQIGKAFRNEISPRSGLLRCREFIMAEIEHFVDPDNKNHPKFDKIRNLKVSLYSACDQMSGQAARYFTIGDAVDLNLIANQTLGYFMARIHLFMVKVGIDPKRLRFRQHMANEMAHYACDCWDAECFTSYGWIECVGCADRSCFDLNQHSKFTGIRLAAEKKLLEPKIIDVVEMQPNKGLIGKVFKSEAKVILSLLSDLDTDASLEVQKELEISGEFTFSLNDKSWKLTKEMLTIKKYQKTVHVEEVVPNVIEPSFGIGRILYSVFEHTFKIREGDDARTYFALPPIIAPVKCSVLPLSANKEFAHFVKELSIELTKVDVSHRIDDSSGSIGRRYTRTDEIAIPFGITVDFDSLKEPHTATLRHRDTMGQIRAPISELPGVVRDLSTGKLTWDEVEDMYPKFGQQESTRAS</sequence>
<dbReference type="InterPro" id="IPR002314">
    <property type="entry name" value="aa-tRNA-synt_IIb"/>
</dbReference>
<keyword evidence="6" id="KW-0963">Cytoplasm</keyword>
<dbReference type="AlphaFoldDB" id="T1J3J4"/>
<dbReference type="Gene3D" id="3.30.720.200">
    <property type="match status" value="1"/>
</dbReference>
<reference evidence="19" key="2">
    <citation type="submission" date="2015-02" db="UniProtKB">
        <authorList>
            <consortium name="EnsemblMetazoa"/>
        </authorList>
    </citation>
    <scope>IDENTIFICATION</scope>
</reference>
<dbReference type="GO" id="GO:0016740">
    <property type="term" value="F:transferase activity"/>
    <property type="evidence" value="ECO:0007669"/>
    <property type="project" value="UniProtKB-KW"/>
</dbReference>
<dbReference type="InterPro" id="IPR004154">
    <property type="entry name" value="Anticodon-bd"/>
</dbReference>
<dbReference type="InterPro" id="IPR033731">
    <property type="entry name" value="GlyRS-like_core"/>
</dbReference>
<evidence type="ECO:0000256" key="14">
    <source>
        <dbReference type="ARBA" id="ARBA00048436"/>
    </source>
</evidence>
<dbReference type="InterPro" id="IPR000738">
    <property type="entry name" value="WHEP-TRS_dom"/>
</dbReference>
<dbReference type="FunFam" id="3.30.930.10:FF:000010">
    <property type="entry name" value="Glycyl-tRNA synthetase 1"/>
    <property type="match status" value="1"/>
</dbReference>
<evidence type="ECO:0000256" key="6">
    <source>
        <dbReference type="ARBA" id="ARBA00022490"/>
    </source>
</evidence>
<dbReference type="STRING" id="126957.T1J3J4"/>
<keyword evidence="10" id="KW-0067">ATP-binding</keyword>
<dbReference type="CDD" id="cd00774">
    <property type="entry name" value="GlyRS-like_core"/>
    <property type="match status" value="1"/>
</dbReference>
<dbReference type="EnsemblMetazoa" id="SMAR008160-RA">
    <property type="protein sequence ID" value="SMAR008160-PA"/>
    <property type="gene ID" value="SMAR008160"/>
</dbReference>
<evidence type="ECO:0000256" key="10">
    <source>
        <dbReference type="ARBA" id="ARBA00022840"/>
    </source>
</evidence>
<keyword evidence="20" id="KW-1185">Reference proteome</keyword>
<dbReference type="HOGENOM" id="CLU_015515_1_0_1"/>
<dbReference type="Gene3D" id="3.30.40.230">
    <property type="match status" value="1"/>
</dbReference>
<evidence type="ECO:0000256" key="3">
    <source>
        <dbReference type="ARBA" id="ARBA00011738"/>
    </source>
</evidence>
<dbReference type="GO" id="GO:0004820">
    <property type="term" value="F:glycine-tRNA ligase activity"/>
    <property type="evidence" value="ECO:0007669"/>
    <property type="project" value="UniProtKB-EC"/>
</dbReference>
<dbReference type="PhylomeDB" id="T1J3J4"/>
<keyword evidence="12" id="KW-0030">Aminoacyl-tRNA synthetase</keyword>
<dbReference type="PROSITE" id="PS50862">
    <property type="entry name" value="AA_TRNA_LIGASE_II"/>
    <property type="match status" value="1"/>
</dbReference>
<dbReference type="SUPFAM" id="SSF52954">
    <property type="entry name" value="Class II aaRS ABD-related"/>
    <property type="match status" value="1"/>
</dbReference>
<proteinExistence type="inferred from homology"/>
<evidence type="ECO:0000256" key="1">
    <source>
        <dbReference type="ARBA" id="ARBA00004496"/>
    </source>
</evidence>
<dbReference type="InterPro" id="IPR006195">
    <property type="entry name" value="aa-tRNA-synth_II"/>
</dbReference>
<dbReference type="InterPro" id="IPR027031">
    <property type="entry name" value="Gly-tRNA_synthase/POLG2"/>
</dbReference>
<dbReference type="FunFam" id="3.40.50.800:FF:000004">
    <property type="entry name" value="Glycine--tRNA ligase 2"/>
    <property type="match status" value="1"/>
</dbReference>
<dbReference type="FunFam" id="3.30.720.200:FF:000001">
    <property type="entry name" value="Glycine--tRNA ligase 2"/>
    <property type="match status" value="1"/>
</dbReference>
<evidence type="ECO:0000259" key="18">
    <source>
        <dbReference type="PROSITE" id="PS51185"/>
    </source>
</evidence>
<dbReference type="EC" id="6.1.1.14" evidence="4"/>
<dbReference type="SUPFAM" id="SSF55681">
    <property type="entry name" value="Class II aaRS and biotin synthetases"/>
    <property type="match status" value="1"/>
</dbReference>
<dbReference type="CDD" id="cd00858">
    <property type="entry name" value="GlyRS_anticodon"/>
    <property type="match status" value="1"/>
</dbReference>
<dbReference type="PANTHER" id="PTHR10745:SF0">
    <property type="entry name" value="GLYCINE--TRNA LIGASE"/>
    <property type="match status" value="1"/>
</dbReference>
<dbReference type="Pfam" id="PF00587">
    <property type="entry name" value="tRNA-synt_2b"/>
    <property type="match status" value="1"/>
</dbReference>
<dbReference type="FunFam" id="3.30.40.230:FF:000001">
    <property type="entry name" value="Glycine--tRNA ligase"/>
    <property type="match status" value="1"/>
</dbReference>
<keyword evidence="9" id="KW-0547">Nucleotide-binding</keyword>
<evidence type="ECO:0000313" key="19">
    <source>
        <dbReference type="EnsemblMetazoa" id="SMAR008160-PA"/>
    </source>
</evidence>
<comment type="catalytic activity">
    <reaction evidence="14">
        <text>2 ATP + H(+) = P(1),P(4)-bis(5'-adenosyl) tetraphosphate + diphosphate</text>
        <dbReference type="Rhea" id="RHEA:34935"/>
        <dbReference type="ChEBI" id="CHEBI:15378"/>
        <dbReference type="ChEBI" id="CHEBI:30616"/>
        <dbReference type="ChEBI" id="CHEBI:33019"/>
        <dbReference type="ChEBI" id="CHEBI:58141"/>
    </reaction>
    <physiologicalReaction direction="left-to-right" evidence="14">
        <dbReference type="Rhea" id="RHEA:34936"/>
    </physiologicalReaction>
</comment>
<dbReference type="Pfam" id="PF03129">
    <property type="entry name" value="HGTP_anticodon"/>
    <property type="match status" value="1"/>
</dbReference>
<feature type="domain" description="Aminoacyl-transfer RNA synthetases class-II family profile" evidence="17">
    <location>
        <begin position="236"/>
        <end position="606"/>
    </location>
</feature>
<keyword evidence="7" id="KW-0436">Ligase</keyword>
<accession>T1J3J4</accession>
<comment type="catalytic activity">
    <reaction evidence="15">
        <text>tRNA(Gly) + glycine + ATP = glycyl-tRNA(Gly) + AMP + diphosphate</text>
        <dbReference type="Rhea" id="RHEA:16013"/>
        <dbReference type="Rhea" id="RHEA-COMP:9664"/>
        <dbReference type="Rhea" id="RHEA-COMP:9683"/>
        <dbReference type="ChEBI" id="CHEBI:30616"/>
        <dbReference type="ChEBI" id="CHEBI:33019"/>
        <dbReference type="ChEBI" id="CHEBI:57305"/>
        <dbReference type="ChEBI" id="CHEBI:78442"/>
        <dbReference type="ChEBI" id="CHEBI:78522"/>
        <dbReference type="ChEBI" id="CHEBI:456215"/>
        <dbReference type="EC" id="6.1.1.14"/>
    </reaction>
    <physiologicalReaction direction="left-to-right" evidence="15">
        <dbReference type="Rhea" id="RHEA:16014"/>
    </physiologicalReaction>
</comment>
<dbReference type="InterPro" id="IPR009068">
    <property type="entry name" value="uS15_NS1_RNA-bd_sf"/>
</dbReference>
<dbReference type="Proteomes" id="UP000014500">
    <property type="component" value="Unassembled WGS sequence"/>
</dbReference>
<feature type="domain" description="WHEP-TRS" evidence="18">
    <location>
        <begin position="60"/>
        <end position="116"/>
    </location>
</feature>
<protein>
    <recommendedName>
        <fullName evidence="5">Glycine--tRNA ligase</fullName>
        <ecNumber evidence="4">6.1.1.14</ecNumber>
    </recommendedName>
    <alternativeName>
        <fullName evidence="13">Diadenosine tetraphosphate synthetase</fullName>
    </alternativeName>
    <alternativeName>
        <fullName evidence="16">Glycyl-tRNA synthetase</fullName>
    </alternativeName>
</protein>
<dbReference type="InterPro" id="IPR002315">
    <property type="entry name" value="tRNA-synt_gly"/>
</dbReference>
<keyword evidence="8" id="KW-0808">Transferase</keyword>
<comment type="subunit">
    <text evidence="3">Homodimer.</text>
</comment>
<comment type="subcellular location">
    <subcellularLocation>
        <location evidence="1">Cytoplasm</location>
    </subcellularLocation>
</comment>
<evidence type="ECO:0000256" key="9">
    <source>
        <dbReference type="ARBA" id="ARBA00022741"/>
    </source>
</evidence>
<keyword evidence="11" id="KW-0648">Protein biosynthesis</keyword>